<dbReference type="Gene3D" id="3.80.10.10">
    <property type="entry name" value="Ribonuclease Inhibitor"/>
    <property type="match status" value="2"/>
</dbReference>
<keyword evidence="4" id="KW-0472">Membrane</keyword>
<dbReference type="GO" id="GO:0005886">
    <property type="term" value="C:plasma membrane"/>
    <property type="evidence" value="ECO:0007669"/>
    <property type="project" value="TreeGrafter"/>
</dbReference>
<protein>
    <submittedName>
        <fullName evidence="6">CLUMA_CG021227, isoform A</fullName>
    </submittedName>
</protein>
<dbReference type="SMART" id="SM00082">
    <property type="entry name" value="LRRCT"/>
    <property type="match status" value="1"/>
</dbReference>
<feature type="transmembrane region" description="Helical" evidence="4">
    <location>
        <begin position="632"/>
        <end position="654"/>
    </location>
</feature>
<dbReference type="SMART" id="SM00365">
    <property type="entry name" value="LRR_SD22"/>
    <property type="match status" value="5"/>
</dbReference>
<dbReference type="InterPro" id="IPR000483">
    <property type="entry name" value="Cys-rich_flank_reg_C"/>
</dbReference>
<sequence length="702" mass="79138">MLLKKNFSVSQVKAAEDGSWKCPNISDNRSLECGCDVPLTLRCSGDVHSLSLIAEGLRRSTSFVSILDCTLKNVTVLNEAKIFEGVSLSGLFISSGEIKRVHRLAFSGLKTPLQILGLPNNALNSVPSNSFQQLTSLDRLDLSNNEIKILSPTDFVSVPKLSYLEISENQISSISQKTFLPLKNLVTLKLNGNKLGNSPGSLKTIAECINLRELDLQSNLIKGPLTSETLPTIKDLEILNLERNSFSSVGAETFKNFPKLTMLSLRHNQIDVLADDAFIGLNSLQKLDLSYNGIVAVSGGSLKHMNRLKMLDFTHNFLRAITTDIINPLPQLSELKLDGNDISIVERNALNSAKNLKNISLRDNPLACDCKLQYFAEWLTSASQFDSKNLMAFCKTPPFLEGAQLSQLSIDSLTCAETHLESENDQIMFQVNSMFSDFNDNFTMINSSSSIMFVDYNFTVNNDLNLNWILHLNKSILFHSLVIFEGSDVRMRMDKSTLNYRSFEKGIEPNDEYFVVSIPSNVPLNLGNNYEFCLIFTEDDNHFYLGCSTTFLLIPNRITTVDLNSRILKSTIQDSDISDFDSIADKQNNPLYMNDDMQGTFTTQKNRKNNEDIFEHDDSIEVYPSREYYNTLWPNVSLSILIICMSISIIYILFTKYRYYYKHHQTESISPSYSEDSINTQIEDENDNTTNKYIKLQATTAL</sequence>
<feature type="domain" description="LRRCT" evidence="5">
    <location>
        <begin position="364"/>
        <end position="416"/>
    </location>
</feature>
<dbReference type="EMBL" id="CVRI01000075">
    <property type="protein sequence ID" value="CRL08738.1"/>
    <property type="molecule type" value="Genomic_DNA"/>
</dbReference>
<reference evidence="6 7" key="1">
    <citation type="submission" date="2015-04" db="EMBL/GenBank/DDBJ databases">
        <authorList>
            <person name="Syromyatnikov M.Y."/>
            <person name="Popov V.N."/>
        </authorList>
    </citation>
    <scope>NUCLEOTIDE SEQUENCE [LARGE SCALE GENOMIC DNA]</scope>
</reference>
<dbReference type="SMART" id="SM00369">
    <property type="entry name" value="LRR_TYP"/>
    <property type="match status" value="9"/>
</dbReference>
<keyword evidence="7" id="KW-1185">Reference proteome</keyword>
<dbReference type="InterPro" id="IPR003591">
    <property type="entry name" value="Leu-rich_rpt_typical-subtyp"/>
</dbReference>
<dbReference type="FunFam" id="3.80.10.10:FF:001360">
    <property type="entry name" value="Uncharacterized protein"/>
    <property type="match status" value="1"/>
</dbReference>
<evidence type="ECO:0000313" key="6">
    <source>
        <dbReference type="EMBL" id="CRL08738.1"/>
    </source>
</evidence>
<evidence type="ECO:0000256" key="4">
    <source>
        <dbReference type="SAM" id="Phobius"/>
    </source>
</evidence>
<dbReference type="InterPro" id="IPR001611">
    <property type="entry name" value="Leu-rich_rpt"/>
</dbReference>
<gene>
    <name evidence="6" type="ORF">CLUMA_CG021227</name>
</gene>
<dbReference type="Pfam" id="PF13855">
    <property type="entry name" value="LRR_8"/>
    <property type="match status" value="2"/>
</dbReference>
<dbReference type="AlphaFoldDB" id="A0A1J1J9L2"/>
<proteinExistence type="predicted"/>
<keyword evidence="3" id="KW-0677">Repeat</keyword>
<dbReference type="InterPro" id="IPR050541">
    <property type="entry name" value="LRR_TM_domain-containing"/>
</dbReference>
<evidence type="ECO:0000256" key="3">
    <source>
        <dbReference type="ARBA" id="ARBA00022737"/>
    </source>
</evidence>
<evidence type="ECO:0000256" key="2">
    <source>
        <dbReference type="ARBA" id="ARBA00022729"/>
    </source>
</evidence>
<name>A0A1J1J9L2_9DIPT</name>
<dbReference type="OrthoDB" id="2151624at2759"/>
<organism evidence="6 7">
    <name type="scientific">Clunio marinus</name>
    <dbReference type="NCBI Taxonomy" id="568069"/>
    <lineage>
        <taxon>Eukaryota</taxon>
        <taxon>Metazoa</taxon>
        <taxon>Ecdysozoa</taxon>
        <taxon>Arthropoda</taxon>
        <taxon>Hexapoda</taxon>
        <taxon>Insecta</taxon>
        <taxon>Pterygota</taxon>
        <taxon>Neoptera</taxon>
        <taxon>Endopterygota</taxon>
        <taxon>Diptera</taxon>
        <taxon>Nematocera</taxon>
        <taxon>Chironomoidea</taxon>
        <taxon>Chironomidae</taxon>
        <taxon>Clunio</taxon>
    </lineage>
</organism>
<accession>A0A1J1J9L2</accession>
<keyword evidence="4" id="KW-1133">Transmembrane helix</keyword>
<dbReference type="PROSITE" id="PS51450">
    <property type="entry name" value="LRR"/>
    <property type="match status" value="2"/>
</dbReference>
<dbReference type="InterPro" id="IPR032675">
    <property type="entry name" value="LRR_dom_sf"/>
</dbReference>
<dbReference type="STRING" id="568069.A0A1J1J9L2"/>
<evidence type="ECO:0000256" key="1">
    <source>
        <dbReference type="ARBA" id="ARBA00022614"/>
    </source>
</evidence>
<dbReference type="Proteomes" id="UP000183832">
    <property type="component" value="Unassembled WGS sequence"/>
</dbReference>
<dbReference type="PANTHER" id="PTHR24369:SF210">
    <property type="entry name" value="CHAOPTIN-RELATED"/>
    <property type="match status" value="1"/>
</dbReference>
<dbReference type="PANTHER" id="PTHR24369">
    <property type="entry name" value="ANTIGEN BSP, PUTATIVE-RELATED"/>
    <property type="match status" value="1"/>
</dbReference>
<keyword evidence="4" id="KW-0812">Transmembrane</keyword>
<dbReference type="SUPFAM" id="SSF52058">
    <property type="entry name" value="L domain-like"/>
    <property type="match status" value="1"/>
</dbReference>
<evidence type="ECO:0000259" key="5">
    <source>
        <dbReference type="SMART" id="SM00082"/>
    </source>
</evidence>
<evidence type="ECO:0000313" key="7">
    <source>
        <dbReference type="Proteomes" id="UP000183832"/>
    </source>
</evidence>
<keyword evidence="2" id="KW-0732">Signal</keyword>
<keyword evidence="1" id="KW-0433">Leucine-rich repeat</keyword>